<evidence type="ECO:0000256" key="8">
    <source>
        <dbReference type="ARBA" id="ARBA00023143"/>
    </source>
</evidence>
<accession>A0A7W7Y1P8</accession>
<dbReference type="GO" id="GO:0009279">
    <property type="term" value="C:cell outer membrane"/>
    <property type="evidence" value="ECO:0007669"/>
    <property type="project" value="UniProtKB-SubCell"/>
</dbReference>
<evidence type="ECO:0000256" key="3">
    <source>
        <dbReference type="ARBA" id="ARBA00006929"/>
    </source>
</evidence>
<proteinExistence type="inferred from homology"/>
<evidence type="ECO:0000256" key="1">
    <source>
        <dbReference type="ARBA" id="ARBA00002591"/>
    </source>
</evidence>
<evidence type="ECO:0000256" key="10">
    <source>
        <dbReference type="ARBA" id="ARBA00023288"/>
    </source>
</evidence>
<comment type="caution">
    <text evidence="13">The sequence shown here is derived from an EMBL/GenBank/DDBJ whole genome shotgun (WGS) entry which is preliminary data.</text>
</comment>
<dbReference type="PRINTS" id="PR01008">
    <property type="entry name" value="FLGLRINGFLGH"/>
</dbReference>
<organism evidence="13 14">
    <name type="scientific">Rehaibacterium terrae</name>
    <dbReference type="NCBI Taxonomy" id="1341696"/>
    <lineage>
        <taxon>Bacteria</taxon>
        <taxon>Pseudomonadati</taxon>
        <taxon>Pseudomonadota</taxon>
        <taxon>Gammaproteobacteria</taxon>
        <taxon>Lysobacterales</taxon>
        <taxon>Lysobacteraceae</taxon>
        <taxon>Rehaibacterium</taxon>
    </lineage>
</organism>
<feature type="signal peptide" evidence="12">
    <location>
        <begin position="1"/>
        <end position="20"/>
    </location>
</feature>
<name>A0A7W7Y1P8_9GAMM</name>
<evidence type="ECO:0000256" key="4">
    <source>
        <dbReference type="ARBA" id="ARBA00011439"/>
    </source>
</evidence>
<evidence type="ECO:0000313" key="13">
    <source>
        <dbReference type="EMBL" id="MBB5016479.1"/>
    </source>
</evidence>
<dbReference type="NCBIfam" id="NF001304">
    <property type="entry name" value="PRK00249.1-4"/>
    <property type="match status" value="1"/>
</dbReference>
<dbReference type="PANTHER" id="PTHR34933">
    <property type="entry name" value="FLAGELLAR L-RING PROTEIN"/>
    <property type="match status" value="1"/>
</dbReference>
<reference evidence="13 14" key="1">
    <citation type="submission" date="2020-08" db="EMBL/GenBank/DDBJ databases">
        <title>Genomic Encyclopedia of Type Strains, Phase IV (KMG-IV): sequencing the most valuable type-strain genomes for metagenomic binning, comparative biology and taxonomic classification.</title>
        <authorList>
            <person name="Goeker M."/>
        </authorList>
    </citation>
    <scope>NUCLEOTIDE SEQUENCE [LARGE SCALE GENOMIC DNA]</scope>
    <source>
        <strain evidence="13 14">DSM 25897</strain>
    </source>
</reference>
<keyword evidence="13" id="KW-0969">Cilium</keyword>
<evidence type="ECO:0000256" key="6">
    <source>
        <dbReference type="ARBA" id="ARBA00023136"/>
    </source>
</evidence>
<evidence type="ECO:0000256" key="12">
    <source>
        <dbReference type="SAM" id="SignalP"/>
    </source>
</evidence>
<evidence type="ECO:0000256" key="11">
    <source>
        <dbReference type="HAMAP-Rule" id="MF_00415"/>
    </source>
</evidence>
<evidence type="ECO:0000256" key="2">
    <source>
        <dbReference type="ARBA" id="ARBA00004635"/>
    </source>
</evidence>
<keyword evidence="8 11" id="KW-0975">Bacterial flagellum</keyword>
<evidence type="ECO:0000256" key="5">
    <source>
        <dbReference type="ARBA" id="ARBA00022729"/>
    </source>
</evidence>
<comment type="similarity">
    <text evidence="3 11">Belongs to the FlgH family.</text>
</comment>
<evidence type="ECO:0000313" key="14">
    <source>
        <dbReference type="Proteomes" id="UP000519004"/>
    </source>
</evidence>
<dbReference type="Proteomes" id="UP000519004">
    <property type="component" value="Unassembled WGS sequence"/>
</dbReference>
<keyword evidence="13" id="KW-0966">Cell projection</keyword>
<dbReference type="Pfam" id="PF02107">
    <property type="entry name" value="FlgH"/>
    <property type="match status" value="1"/>
</dbReference>
<evidence type="ECO:0000256" key="9">
    <source>
        <dbReference type="ARBA" id="ARBA00023237"/>
    </source>
</evidence>
<keyword evidence="9 11" id="KW-0998">Cell outer membrane</keyword>
<sequence length="224" mass="23069">MMRLLAPALAALLAAGCAGGGAVRDSAWAPVTPAAYAMPAAPTEGAIYRAGGGLSLFQDTKARQPGDLLTILLVERTQASTSASTAVKKDSSASISAPSLFGAPLTANGRNLLEADVAGGRSFNGKGDSAQSNRLDGSLTVTVVERLPNGNLVVRGEKHLRLNQSNEVIQLQGIVRAADINPDNSVLSSRVADARIVYGGRGPVAQSNVMGWLSRFFNSGAMPL</sequence>
<dbReference type="AlphaFoldDB" id="A0A7W7Y1P8"/>
<comment type="function">
    <text evidence="1 11">Assembles around the rod to form the L-ring and probably protects the motor/basal body from shearing forces during rotation.</text>
</comment>
<keyword evidence="14" id="KW-1185">Reference proteome</keyword>
<protein>
    <recommendedName>
        <fullName evidence="11">Flagellar L-ring protein</fullName>
    </recommendedName>
    <alternativeName>
        <fullName evidence="11">Basal body L-ring protein</fullName>
    </alternativeName>
</protein>
<keyword evidence="10 11" id="KW-0449">Lipoprotein</keyword>
<feature type="chain" id="PRO_5030657635" description="Flagellar L-ring protein" evidence="12">
    <location>
        <begin position="21"/>
        <end position="224"/>
    </location>
</feature>
<dbReference type="GO" id="GO:0009427">
    <property type="term" value="C:bacterial-type flagellum basal body, distal rod, L ring"/>
    <property type="evidence" value="ECO:0007669"/>
    <property type="project" value="InterPro"/>
</dbReference>
<dbReference type="EMBL" id="JACHHX010000020">
    <property type="protein sequence ID" value="MBB5016479.1"/>
    <property type="molecule type" value="Genomic_DNA"/>
</dbReference>
<dbReference type="PANTHER" id="PTHR34933:SF1">
    <property type="entry name" value="FLAGELLAR L-RING PROTEIN"/>
    <property type="match status" value="1"/>
</dbReference>
<evidence type="ECO:0000256" key="7">
    <source>
        <dbReference type="ARBA" id="ARBA00023139"/>
    </source>
</evidence>
<dbReference type="GO" id="GO:0003774">
    <property type="term" value="F:cytoskeletal motor activity"/>
    <property type="evidence" value="ECO:0007669"/>
    <property type="project" value="InterPro"/>
</dbReference>
<dbReference type="PROSITE" id="PS51257">
    <property type="entry name" value="PROKAR_LIPOPROTEIN"/>
    <property type="match status" value="1"/>
</dbReference>
<keyword evidence="6 11" id="KW-0472">Membrane</keyword>
<dbReference type="RefSeq" id="WP_409617734.1">
    <property type="nucleotide sequence ID" value="NZ_JACHHX010000020.1"/>
</dbReference>
<keyword evidence="7" id="KW-0564">Palmitate</keyword>
<gene>
    <name evidence="11" type="primary">flgH</name>
    <name evidence="13" type="ORF">HNQ58_002394</name>
</gene>
<keyword evidence="13" id="KW-0282">Flagellum</keyword>
<dbReference type="GO" id="GO:0071973">
    <property type="term" value="P:bacterial-type flagellum-dependent cell motility"/>
    <property type="evidence" value="ECO:0007669"/>
    <property type="project" value="InterPro"/>
</dbReference>
<dbReference type="HAMAP" id="MF_00415">
    <property type="entry name" value="FlgH"/>
    <property type="match status" value="1"/>
</dbReference>
<comment type="subcellular location">
    <subcellularLocation>
        <location evidence="11">Cell outer membrane</location>
        <topology evidence="11">Lipid-anchor</topology>
    </subcellularLocation>
    <subcellularLocation>
        <location evidence="11">Bacterial flagellum basal body</location>
    </subcellularLocation>
    <subcellularLocation>
        <location evidence="2">Membrane</location>
        <topology evidence="2">Lipid-anchor</topology>
    </subcellularLocation>
</comment>
<comment type="subunit">
    <text evidence="4 11">The basal body constitutes a major portion of the flagellar organelle and consists of four rings (L,P,S, and M) mounted on a central rod.</text>
</comment>
<keyword evidence="5 11" id="KW-0732">Signal</keyword>
<dbReference type="InterPro" id="IPR000527">
    <property type="entry name" value="Flag_Lring"/>
</dbReference>